<evidence type="ECO:0000313" key="2">
    <source>
        <dbReference type="EMBL" id="KKS45268.1"/>
    </source>
</evidence>
<dbReference type="Pfam" id="PF00535">
    <property type="entry name" value="Glycos_transf_2"/>
    <property type="match status" value="1"/>
</dbReference>
<dbReference type="InterPro" id="IPR001173">
    <property type="entry name" value="Glyco_trans_2-like"/>
</dbReference>
<sequence length="364" mass="42612">MREIPLISVLMPARNAQKYLPMAIESILNQTFSDFELIILDDASEDKTFQIAQTSRDKRILVKHFSKRQGLAKIRQAGVDLSRGKLIAFLDSDDISLPDRLKLQVKFFERHKDVSILGSWTELIDGDGKRLNEIWKHITYPEYIKAFFLFRNCLTQSTVMMRKECFRKYGYRNDYWPAPDFDLWMRLSHEFKIANMPVVLSYYRVTDKNMTGTHEKDIEKCTQKIFADNLRNLGVNPSNNEVKLHDSLERTAVSRQAGSIKKLELWLKRLITANAASKTYYPEIFRNVIGDYWFKTSLLNADKGLNTWKKYCNSSLQYNIYGKWKKSAFLFMACAVHRPVLVDVSSQSWHDLIYGKKMPVMREQ</sequence>
<dbReference type="EMBL" id="LCDD01000044">
    <property type="protein sequence ID" value="KKS45268.1"/>
    <property type="molecule type" value="Genomic_DNA"/>
</dbReference>
<accession>A0A0G1C6L0</accession>
<dbReference type="InterPro" id="IPR029044">
    <property type="entry name" value="Nucleotide-diphossugar_trans"/>
</dbReference>
<dbReference type="GO" id="GO:0016758">
    <property type="term" value="F:hexosyltransferase activity"/>
    <property type="evidence" value="ECO:0007669"/>
    <property type="project" value="UniProtKB-ARBA"/>
</dbReference>
<name>A0A0G1C6L0_9BACT</name>
<comment type="caution">
    <text evidence="2">The sequence shown here is derived from an EMBL/GenBank/DDBJ whole genome shotgun (WGS) entry which is preliminary data.</text>
</comment>
<dbReference type="Proteomes" id="UP000034320">
    <property type="component" value="Unassembled WGS sequence"/>
</dbReference>
<dbReference type="SUPFAM" id="SSF53448">
    <property type="entry name" value="Nucleotide-diphospho-sugar transferases"/>
    <property type="match status" value="1"/>
</dbReference>
<dbReference type="AlphaFoldDB" id="A0A0G1C6L0"/>
<dbReference type="Gene3D" id="3.90.550.10">
    <property type="entry name" value="Spore Coat Polysaccharide Biosynthesis Protein SpsA, Chain A"/>
    <property type="match status" value="1"/>
</dbReference>
<protein>
    <submittedName>
        <fullName evidence="2">Glycosyl transferase</fullName>
    </submittedName>
</protein>
<proteinExistence type="predicted"/>
<organism evidence="2 3">
    <name type="scientific">Candidatus Gottesmanbacteria bacterium GW2011_GWA2_42_18</name>
    <dbReference type="NCBI Taxonomy" id="1618442"/>
    <lineage>
        <taxon>Bacteria</taxon>
        <taxon>Candidatus Gottesmaniibacteriota</taxon>
    </lineage>
</organism>
<dbReference type="PANTHER" id="PTHR22916">
    <property type="entry name" value="GLYCOSYLTRANSFERASE"/>
    <property type="match status" value="1"/>
</dbReference>
<evidence type="ECO:0000259" key="1">
    <source>
        <dbReference type="Pfam" id="PF00535"/>
    </source>
</evidence>
<reference evidence="2 3" key="1">
    <citation type="journal article" date="2015" name="Nature">
        <title>rRNA introns, odd ribosomes, and small enigmatic genomes across a large radiation of phyla.</title>
        <authorList>
            <person name="Brown C.T."/>
            <person name="Hug L.A."/>
            <person name="Thomas B.C."/>
            <person name="Sharon I."/>
            <person name="Castelle C.J."/>
            <person name="Singh A."/>
            <person name="Wilkins M.J."/>
            <person name="Williams K.H."/>
            <person name="Banfield J.F."/>
        </authorList>
    </citation>
    <scope>NUCLEOTIDE SEQUENCE [LARGE SCALE GENOMIC DNA]</scope>
</reference>
<feature type="domain" description="Glycosyltransferase 2-like" evidence="1">
    <location>
        <begin position="8"/>
        <end position="169"/>
    </location>
</feature>
<evidence type="ECO:0000313" key="3">
    <source>
        <dbReference type="Proteomes" id="UP000034320"/>
    </source>
</evidence>
<dbReference type="PATRIC" id="fig|1618442.3.peg.1284"/>
<gene>
    <name evidence="2" type="ORF">UV09_C0044G0011</name>
</gene>
<keyword evidence="2" id="KW-0808">Transferase</keyword>
<dbReference type="PANTHER" id="PTHR22916:SF3">
    <property type="entry name" value="UDP-GLCNAC:BETAGAL BETA-1,3-N-ACETYLGLUCOSAMINYLTRANSFERASE-LIKE PROTEIN 1"/>
    <property type="match status" value="1"/>
</dbReference>